<dbReference type="GO" id="GO:0006612">
    <property type="term" value="P:protein targeting to membrane"/>
    <property type="evidence" value="ECO:0007669"/>
    <property type="project" value="UniProtKB-UniRule"/>
</dbReference>
<comment type="caution">
    <text evidence="7">The sequence shown here is derived from an EMBL/GenBank/DDBJ whole genome shotgun (WGS) entry which is preliminary data.</text>
</comment>
<keyword evidence="8" id="KW-1185">Reference proteome</keyword>
<dbReference type="GO" id="GO:0006893">
    <property type="term" value="P:Golgi to plasma membrane transport"/>
    <property type="evidence" value="ECO:0007669"/>
    <property type="project" value="TreeGrafter"/>
</dbReference>
<dbReference type="Pfam" id="PF04048">
    <property type="entry name" value="Sec8_N"/>
    <property type="match status" value="1"/>
</dbReference>
<evidence type="ECO:0000256" key="3">
    <source>
        <dbReference type="ARBA" id="ARBA00022927"/>
    </source>
</evidence>
<evidence type="ECO:0000256" key="1">
    <source>
        <dbReference type="ARBA" id="ARBA00022448"/>
    </source>
</evidence>
<accession>A0A9W4WPA4</accession>
<dbReference type="GO" id="GO:0090522">
    <property type="term" value="P:vesicle tethering involved in exocytosis"/>
    <property type="evidence" value="ECO:0007669"/>
    <property type="project" value="UniProtKB-UniRule"/>
</dbReference>
<dbReference type="Proteomes" id="UP001153678">
    <property type="component" value="Unassembled WGS sequence"/>
</dbReference>
<evidence type="ECO:0000256" key="2">
    <source>
        <dbReference type="ARBA" id="ARBA00022483"/>
    </source>
</evidence>
<dbReference type="GO" id="GO:0000145">
    <property type="term" value="C:exocyst"/>
    <property type="evidence" value="ECO:0007669"/>
    <property type="project" value="UniProtKB-UniRule"/>
</dbReference>
<gene>
    <name evidence="7" type="ORF">FWILDA_LOCUS3755</name>
</gene>
<keyword evidence="3 4" id="KW-0653">Protein transport</keyword>
<feature type="domain" description="Exocyst complex component Sec8 N-terminal" evidence="5">
    <location>
        <begin position="35"/>
        <end position="158"/>
    </location>
</feature>
<dbReference type="GO" id="GO:0015031">
    <property type="term" value="P:protein transport"/>
    <property type="evidence" value="ECO:0007669"/>
    <property type="project" value="UniProtKB-KW"/>
</dbReference>
<evidence type="ECO:0000256" key="4">
    <source>
        <dbReference type="RuleBase" id="RU367079"/>
    </source>
</evidence>
<dbReference type="GO" id="GO:0006904">
    <property type="term" value="P:vesicle docking involved in exocytosis"/>
    <property type="evidence" value="ECO:0007669"/>
    <property type="project" value="InterPro"/>
</dbReference>
<dbReference type="PANTHER" id="PTHR14146:SF0">
    <property type="entry name" value="EXOCYST COMPLEX COMPONENT 4"/>
    <property type="match status" value="1"/>
</dbReference>
<dbReference type="PANTHER" id="PTHR14146">
    <property type="entry name" value="EXOCYST COMPLEX COMPONENT 4"/>
    <property type="match status" value="1"/>
</dbReference>
<dbReference type="AlphaFoldDB" id="A0A9W4WPA4"/>
<evidence type="ECO:0000259" key="5">
    <source>
        <dbReference type="Pfam" id="PF04048"/>
    </source>
</evidence>
<name>A0A9W4WPA4_9GLOM</name>
<dbReference type="InterPro" id="IPR048630">
    <property type="entry name" value="Sec8_M"/>
</dbReference>
<keyword evidence="2 4" id="KW-0268">Exocytosis</keyword>
<dbReference type="EMBL" id="CAMKVN010000519">
    <property type="protein sequence ID" value="CAI2168781.1"/>
    <property type="molecule type" value="Genomic_DNA"/>
</dbReference>
<comment type="similarity">
    <text evidence="4">Belongs to the SEC8 family.</text>
</comment>
<protein>
    <recommendedName>
        <fullName evidence="4">Exocyst complex component Sec8</fullName>
    </recommendedName>
</protein>
<evidence type="ECO:0000313" key="7">
    <source>
        <dbReference type="EMBL" id="CAI2168781.1"/>
    </source>
</evidence>
<keyword evidence="1 4" id="KW-0813">Transport</keyword>
<dbReference type="InterPro" id="IPR007191">
    <property type="entry name" value="Sec8_exocyst_N"/>
</dbReference>
<reference evidence="7" key="1">
    <citation type="submission" date="2022-08" db="EMBL/GenBank/DDBJ databases">
        <authorList>
            <person name="Kallberg Y."/>
            <person name="Tangrot J."/>
            <person name="Rosling A."/>
        </authorList>
    </citation>
    <scope>NUCLEOTIDE SEQUENCE</scope>
    <source>
        <strain evidence="7">Wild A</strain>
    </source>
</reference>
<proteinExistence type="inferred from homology"/>
<evidence type="ECO:0000259" key="6">
    <source>
        <dbReference type="Pfam" id="PF20652"/>
    </source>
</evidence>
<sequence length="1051" mass="122089">MSNYTKYTDGGYEVRGTANAKEQNRSVKNDSFLEMEAAMRQIKAKWEFMTSEEFNPVPLALELLDGSSLGKDYRLFKQMKGQLDKALQYIVNDYYQGFNSSIGTFGGVMQNIGDSQERVKEMKSQLKTCKEMLMSKRSDLLQLWFRSQQYKEMIQKLEVLLRDKHFLTAAKMLLDAIKSLEKKEMIGIGALSDLRRYLKAQQNSLHEVLIEELHNHLYLKNSYCDSRWVKYTKDQKTLPSPLMEWQSGKETRMISYMTLKNKKNLQVNTGLTMSMPLSPKSPKPLNNNITFNDEDEMIVENLDINPETDSFYYLEILIESLSTLKKLPQALETITQRIPIELYQLVDKTISEVEERNSDIFSQKSKINDVADIFSLDYPENDAQMEILRDLLWTLYSKLDAVLQGHRFILEMVDKISKRPEYQKNDSQKFKMHSFIEIWKPVQSEVRTLLRDYITEDERVSISENTSEASIQEMIKDRRAHTTLNEELNKQYKRDISTVLQNSMPEVFAKVPDERQLSVFVVDRFANANITAGHRLVIKPDAFNVSIIFKPTLAFLDKVKKIIPSSAHQSSADFTTFLDDFVFNVFLPQIGDKIFEIFRQSTAESDAFQEDPNYKTYSALPVIKSASSLMMIVESLCSMLYNMASHKEEYSKMIISLLTQYYVKCFEQYQATVSKNKGEGTVKDDANNQGISATWVQQDQLSEVLGQYPYVAEDNLKNRRKRKQLCDKETRIEMNFKRNREISLGQLITDNKKLTALANFYHSLKWFVAKIWELRGKDSKSTGNLHSTKMDDGNLAKISRRWSSYGDVNFSLNVDDEKKKENGDKEISLPLTGEMANRFDALLATFQQLAEQNLFTLRIELRCHTLHYLDKAMREGNYQLEYEAYEPDPYVLTLNADMVKFNESIASHLPTKEHKFVFEGLDALMEHSLVNNAVYIRNLNTNGVMKMTRNILALQQNLKNIVETPGDISLERARRYYEMFNMGPVNMLTRIKEQGAIFSFEEYKIMLEIMYKIDPTDMQTTPSTRRDSPSSNRRLYNENLLELNELMLDFL</sequence>
<dbReference type="Pfam" id="PF20652">
    <property type="entry name" value="Sec8_C"/>
    <property type="match status" value="1"/>
</dbReference>
<feature type="domain" description="Exocyst complex component Sec8 middle helical bundle" evidence="6">
    <location>
        <begin position="305"/>
        <end position="553"/>
    </location>
</feature>
<comment type="function">
    <text evidence="4">Component of the exocyst complex involved in the docking of exocytic vesicles with fusion sites on the plasma membrane.</text>
</comment>
<organism evidence="7 8">
    <name type="scientific">Funneliformis geosporum</name>
    <dbReference type="NCBI Taxonomy" id="1117311"/>
    <lineage>
        <taxon>Eukaryota</taxon>
        <taxon>Fungi</taxon>
        <taxon>Fungi incertae sedis</taxon>
        <taxon>Mucoromycota</taxon>
        <taxon>Glomeromycotina</taxon>
        <taxon>Glomeromycetes</taxon>
        <taxon>Glomerales</taxon>
        <taxon>Glomeraceae</taxon>
        <taxon>Funneliformis</taxon>
    </lineage>
</organism>
<dbReference type="InterPro" id="IPR039682">
    <property type="entry name" value="Sec8/EXOC4"/>
</dbReference>
<evidence type="ECO:0000313" key="8">
    <source>
        <dbReference type="Proteomes" id="UP001153678"/>
    </source>
</evidence>
<dbReference type="OrthoDB" id="272977at2759"/>